<reference evidence="8" key="1">
    <citation type="submission" date="2021-02" db="EMBL/GenBank/DDBJ databases">
        <authorList>
            <person name="Dougan E. K."/>
            <person name="Rhodes N."/>
            <person name="Thang M."/>
            <person name="Chan C."/>
        </authorList>
    </citation>
    <scope>NUCLEOTIDE SEQUENCE</scope>
</reference>
<feature type="transmembrane region" description="Helical" evidence="6">
    <location>
        <begin position="26"/>
        <end position="50"/>
    </location>
</feature>
<dbReference type="EMBL" id="CAJNNV010027411">
    <property type="protein sequence ID" value="CAE8620302.1"/>
    <property type="molecule type" value="Genomic_DNA"/>
</dbReference>
<evidence type="ECO:0000256" key="4">
    <source>
        <dbReference type="ARBA" id="ARBA00023136"/>
    </source>
</evidence>
<dbReference type="InterPro" id="IPR006634">
    <property type="entry name" value="TLC-dom"/>
</dbReference>
<dbReference type="PANTHER" id="PTHR13439:SF0">
    <property type="entry name" value="TOPOISOMERASE I DAMAGE AFFECTED PROTEIN 4"/>
    <property type="match status" value="1"/>
</dbReference>
<feature type="transmembrane region" description="Helical" evidence="6">
    <location>
        <begin position="228"/>
        <end position="247"/>
    </location>
</feature>
<feature type="transmembrane region" description="Helical" evidence="6">
    <location>
        <begin position="97"/>
        <end position="114"/>
    </location>
</feature>
<keyword evidence="3 6" id="KW-1133">Transmembrane helix</keyword>
<evidence type="ECO:0000256" key="6">
    <source>
        <dbReference type="SAM" id="Phobius"/>
    </source>
</evidence>
<dbReference type="AlphaFoldDB" id="A0A813GC72"/>
<dbReference type="GO" id="GO:0005783">
    <property type="term" value="C:endoplasmic reticulum"/>
    <property type="evidence" value="ECO:0007669"/>
    <property type="project" value="TreeGrafter"/>
</dbReference>
<feature type="domain" description="TLC" evidence="7">
    <location>
        <begin position="53"/>
        <end position="259"/>
    </location>
</feature>
<gene>
    <name evidence="8" type="ORF">PGLA1383_LOCUS37866</name>
</gene>
<dbReference type="Proteomes" id="UP000654075">
    <property type="component" value="Unassembled WGS sequence"/>
</dbReference>
<evidence type="ECO:0000259" key="7">
    <source>
        <dbReference type="PROSITE" id="PS50922"/>
    </source>
</evidence>
<keyword evidence="9" id="KW-1185">Reference proteome</keyword>
<evidence type="ECO:0000256" key="2">
    <source>
        <dbReference type="ARBA" id="ARBA00022692"/>
    </source>
</evidence>
<evidence type="ECO:0000256" key="5">
    <source>
        <dbReference type="PROSITE-ProRule" id="PRU00205"/>
    </source>
</evidence>
<dbReference type="OrthoDB" id="10266980at2759"/>
<comment type="subcellular location">
    <subcellularLocation>
        <location evidence="1">Membrane</location>
        <topology evidence="1">Multi-pass membrane protein</topology>
    </subcellularLocation>
</comment>
<keyword evidence="2 5" id="KW-0812">Transmembrane</keyword>
<feature type="transmembrane region" description="Helical" evidence="6">
    <location>
        <begin position="182"/>
        <end position="208"/>
    </location>
</feature>
<evidence type="ECO:0000256" key="3">
    <source>
        <dbReference type="ARBA" id="ARBA00022989"/>
    </source>
</evidence>
<dbReference type="InterPro" id="IPR050846">
    <property type="entry name" value="TLCD"/>
</dbReference>
<comment type="caution">
    <text evidence="8">The sequence shown here is derived from an EMBL/GenBank/DDBJ whole genome shotgun (WGS) entry which is preliminary data.</text>
</comment>
<organism evidence="8 9">
    <name type="scientific">Polarella glacialis</name>
    <name type="common">Dinoflagellate</name>
    <dbReference type="NCBI Taxonomy" id="89957"/>
    <lineage>
        <taxon>Eukaryota</taxon>
        <taxon>Sar</taxon>
        <taxon>Alveolata</taxon>
        <taxon>Dinophyceae</taxon>
        <taxon>Suessiales</taxon>
        <taxon>Suessiaceae</taxon>
        <taxon>Polarella</taxon>
    </lineage>
</organism>
<dbReference type="SMART" id="SM00724">
    <property type="entry name" value="TLC"/>
    <property type="match status" value="1"/>
</dbReference>
<dbReference type="GO" id="GO:0055088">
    <property type="term" value="P:lipid homeostasis"/>
    <property type="evidence" value="ECO:0007669"/>
    <property type="project" value="TreeGrafter"/>
</dbReference>
<evidence type="ECO:0000256" key="1">
    <source>
        <dbReference type="ARBA" id="ARBA00004141"/>
    </source>
</evidence>
<accession>A0A813GC72</accession>
<feature type="transmembrane region" description="Helical" evidence="6">
    <location>
        <begin position="150"/>
        <end position="170"/>
    </location>
</feature>
<feature type="non-terminal residue" evidence="8">
    <location>
        <position position="1"/>
    </location>
</feature>
<feature type="transmembrane region" description="Helical" evidence="6">
    <location>
        <begin position="62"/>
        <end position="85"/>
    </location>
</feature>
<dbReference type="PROSITE" id="PS50922">
    <property type="entry name" value="TLC"/>
    <property type="match status" value="1"/>
</dbReference>
<keyword evidence="4 5" id="KW-0472">Membrane</keyword>
<dbReference type="Pfam" id="PF03798">
    <property type="entry name" value="TRAM_LAG1_CLN8"/>
    <property type="match status" value="1"/>
</dbReference>
<protein>
    <recommendedName>
        <fullName evidence="7">TLC domain-containing protein</fullName>
    </recommendedName>
</protein>
<sequence>MSEDGMCADWLGGFMPMLQPWLEMPAYQAVGISAVVWGCILALIWCMPFLSLNFKQQGADRTLSLMHAPLVTALGIFTEMCAVPACKEGPSWVKGPMLVSLGWLIVDMCSMVVCDMWKGWRGVDMSMLVHHVVGLVIFGLGVTFDFGVYVGVTLLISEASSINLTVMWYLTYSGRKNTKLFLANGVVFLLVFFLCRVAFIPYMFYQLATLDFCNSGASLGEMSMRAQGPHMTLAALVFVFCLNLWWFRKLVAGAAKKLRGVQGDGLNVLE</sequence>
<proteinExistence type="predicted"/>
<dbReference type="GO" id="GO:0016020">
    <property type="term" value="C:membrane"/>
    <property type="evidence" value="ECO:0007669"/>
    <property type="project" value="UniProtKB-SubCell"/>
</dbReference>
<name>A0A813GC72_POLGL</name>
<feature type="transmembrane region" description="Helical" evidence="6">
    <location>
        <begin position="126"/>
        <end position="144"/>
    </location>
</feature>
<evidence type="ECO:0000313" key="8">
    <source>
        <dbReference type="EMBL" id="CAE8620302.1"/>
    </source>
</evidence>
<evidence type="ECO:0000313" key="9">
    <source>
        <dbReference type="Proteomes" id="UP000654075"/>
    </source>
</evidence>
<dbReference type="PANTHER" id="PTHR13439">
    <property type="entry name" value="CT120 PROTEIN"/>
    <property type="match status" value="1"/>
</dbReference>